<proteinExistence type="inferred from homology"/>
<sequence length="365" mass="40089">MKTKSILLGMALAIMPAFSMADNNVKMVVGTYTDAGSEGLYSFDFDQENGTATELSSLKIDDPSYFTFSKNGRYIYAVSEKNNSLAVLNSIGFDPTKGTFSFMNSQLTHGADPCYVATNGKIAVTANYSGGSLSVFPILSNGTLDKSLVLMSSKKMGPNRTRQNQPHFHCTIFTPDNYILTTDFSGDRILSFTYNAKEKKLEDRGIAAHVRPGSGPRHLVFEPNGRYAYLMNELSGKVIAYQYKDGKLKEIQTVVADDAHAQGGADIRISPDGNFLYASTRLKGDGITIFKLGGDGSLRRVGVQKTGRHPRNFAITPNGKYLLVACRDDNTIQVYSRDKSTGMLTNTHQDIDLSHPACIRFYPEK</sequence>
<dbReference type="PANTHER" id="PTHR30344:SF1">
    <property type="entry name" value="6-PHOSPHOGLUCONOLACTONASE"/>
    <property type="match status" value="1"/>
</dbReference>
<name>A0AAW3FH34_9BACT</name>
<evidence type="ECO:0000313" key="5">
    <source>
        <dbReference type="Proteomes" id="UP000029533"/>
    </source>
</evidence>
<dbReference type="AlphaFoldDB" id="A0AAW3FH34"/>
<comment type="similarity">
    <text evidence="1">Belongs to the cycloisomerase 2 family.</text>
</comment>
<evidence type="ECO:0000256" key="1">
    <source>
        <dbReference type="ARBA" id="ARBA00005564"/>
    </source>
</evidence>
<dbReference type="EMBL" id="JRNJ01000036">
    <property type="protein sequence ID" value="KGF28963.1"/>
    <property type="molecule type" value="Genomic_DNA"/>
</dbReference>
<dbReference type="Gene3D" id="2.130.10.10">
    <property type="entry name" value="YVTN repeat-like/Quinoprotein amine dehydrogenase"/>
    <property type="match status" value="1"/>
</dbReference>
<organism evidence="4 5">
    <name type="scientific">Prevotella histicola JCM 15637 = DNF00424</name>
    <dbReference type="NCBI Taxonomy" id="1236504"/>
    <lineage>
        <taxon>Bacteria</taxon>
        <taxon>Pseudomonadati</taxon>
        <taxon>Bacteroidota</taxon>
        <taxon>Bacteroidia</taxon>
        <taxon>Bacteroidales</taxon>
        <taxon>Prevotellaceae</taxon>
        <taxon>Prevotella</taxon>
    </lineage>
</organism>
<dbReference type="FunFam" id="2.130.10.10:FF:000306">
    <property type="entry name" value="3-carboxymuconate cyclase"/>
    <property type="match status" value="1"/>
</dbReference>
<comment type="caution">
    <text evidence="4">The sequence shown here is derived from an EMBL/GenBank/DDBJ whole genome shotgun (WGS) entry which is preliminary data.</text>
</comment>
<gene>
    <name evidence="4" type="ORF">HMPREF2132_03560</name>
</gene>
<dbReference type="SUPFAM" id="SSF51004">
    <property type="entry name" value="C-terminal (heme d1) domain of cytochrome cd1-nitrite reductase"/>
    <property type="match status" value="1"/>
</dbReference>
<dbReference type="GO" id="GO:0006006">
    <property type="term" value="P:glucose metabolic process"/>
    <property type="evidence" value="ECO:0007669"/>
    <property type="project" value="UniProtKB-KW"/>
</dbReference>
<evidence type="ECO:0000256" key="3">
    <source>
        <dbReference type="SAM" id="SignalP"/>
    </source>
</evidence>
<evidence type="ECO:0000256" key="2">
    <source>
        <dbReference type="ARBA" id="ARBA00022526"/>
    </source>
</evidence>
<keyword evidence="3" id="KW-0732">Signal</keyword>
<dbReference type="InterPro" id="IPR015943">
    <property type="entry name" value="WD40/YVTN_repeat-like_dom_sf"/>
</dbReference>
<dbReference type="GO" id="GO:0005829">
    <property type="term" value="C:cytosol"/>
    <property type="evidence" value="ECO:0007669"/>
    <property type="project" value="TreeGrafter"/>
</dbReference>
<dbReference type="Pfam" id="PF10282">
    <property type="entry name" value="Lactonase"/>
    <property type="match status" value="1"/>
</dbReference>
<dbReference type="InterPro" id="IPR019405">
    <property type="entry name" value="Lactonase_7-beta_prop"/>
</dbReference>
<dbReference type="InterPro" id="IPR050282">
    <property type="entry name" value="Cycloisomerase_2"/>
</dbReference>
<reference evidence="4 5" key="1">
    <citation type="submission" date="2014-07" db="EMBL/GenBank/DDBJ databases">
        <authorList>
            <person name="McCorrison J."/>
            <person name="Sanka R."/>
            <person name="Torralba M."/>
            <person name="Gillis M."/>
            <person name="Haft D.H."/>
            <person name="Methe B."/>
            <person name="Sutton G."/>
            <person name="Nelson K.E."/>
        </authorList>
    </citation>
    <scope>NUCLEOTIDE SEQUENCE [LARGE SCALE GENOMIC DNA]</scope>
    <source>
        <strain evidence="4 5">DNF00424</strain>
    </source>
</reference>
<dbReference type="GeneID" id="66731663"/>
<feature type="chain" id="PRO_5043430717" evidence="3">
    <location>
        <begin position="22"/>
        <end position="365"/>
    </location>
</feature>
<keyword evidence="2" id="KW-0119">Carbohydrate metabolism</keyword>
<dbReference type="PANTHER" id="PTHR30344">
    <property type="entry name" value="6-PHOSPHOGLUCONOLACTONASE-RELATED"/>
    <property type="match status" value="1"/>
</dbReference>
<feature type="signal peptide" evidence="3">
    <location>
        <begin position="1"/>
        <end position="21"/>
    </location>
</feature>
<protein>
    <submittedName>
        <fullName evidence="4">6-phosphogluconolactonase</fullName>
    </submittedName>
</protein>
<evidence type="ECO:0000313" key="4">
    <source>
        <dbReference type="EMBL" id="KGF28963.1"/>
    </source>
</evidence>
<dbReference type="Proteomes" id="UP000029533">
    <property type="component" value="Unassembled WGS sequence"/>
</dbReference>
<dbReference type="RefSeq" id="WP_008823556.1">
    <property type="nucleotide sequence ID" value="NZ_JRNJ01000036.1"/>
</dbReference>
<dbReference type="GO" id="GO:0017057">
    <property type="term" value="F:6-phosphogluconolactonase activity"/>
    <property type="evidence" value="ECO:0007669"/>
    <property type="project" value="TreeGrafter"/>
</dbReference>
<keyword evidence="2" id="KW-0313">Glucose metabolism</keyword>
<dbReference type="InterPro" id="IPR011048">
    <property type="entry name" value="Haem_d1_sf"/>
</dbReference>
<accession>A0AAW3FH34</accession>